<dbReference type="PANTHER" id="PTHR30255:SF2">
    <property type="entry name" value="SINGLE-STRANDED-DNA-SPECIFIC EXONUCLEASE RECJ"/>
    <property type="match status" value="1"/>
</dbReference>
<dbReference type="Pfam" id="PF17768">
    <property type="entry name" value="RecJ_OB"/>
    <property type="match status" value="1"/>
</dbReference>
<dbReference type="AlphaFoldDB" id="A0A2H0RFC7"/>
<evidence type="ECO:0000256" key="5">
    <source>
        <dbReference type="ARBA" id="ARBA00022839"/>
    </source>
</evidence>
<evidence type="ECO:0000256" key="4">
    <source>
        <dbReference type="ARBA" id="ARBA00022801"/>
    </source>
</evidence>
<dbReference type="InterPro" id="IPR041122">
    <property type="entry name" value="RecJ_OB"/>
</dbReference>
<dbReference type="Pfam" id="PF02272">
    <property type="entry name" value="DHHA1"/>
    <property type="match status" value="1"/>
</dbReference>
<dbReference type="NCBIfam" id="TIGR00644">
    <property type="entry name" value="recJ"/>
    <property type="match status" value="1"/>
</dbReference>
<dbReference type="InterPro" id="IPR038763">
    <property type="entry name" value="DHH_sf"/>
</dbReference>
<dbReference type="PANTHER" id="PTHR30255">
    <property type="entry name" value="SINGLE-STRANDED-DNA-SPECIFIC EXONUCLEASE RECJ"/>
    <property type="match status" value="1"/>
</dbReference>
<dbReference type="Pfam" id="PF01368">
    <property type="entry name" value="DHH"/>
    <property type="match status" value="1"/>
</dbReference>
<reference evidence="9 10" key="1">
    <citation type="submission" date="2017-09" db="EMBL/GenBank/DDBJ databases">
        <title>Depth-based differentiation of microbial function through sediment-hosted aquifers and enrichment of novel symbionts in the deep terrestrial subsurface.</title>
        <authorList>
            <person name="Probst A.J."/>
            <person name="Ladd B."/>
            <person name="Jarett J.K."/>
            <person name="Geller-Mcgrath D.E."/>
            <person name="Sieber C.M."/>
            <person name="Emerson J.B."/>
            <person name="Anantharaman K."/>
            <person name="Thomas B.C."/>
            <person name="Malmstrom R."/>
            <person name="Stieglmeier M."/>
            <person name="Klingl A."/>
            <person name="Woyke T."/>
            <person name="Ryan C.M."/>
            <person name="Banfield J.F."/>
        </authorList>
    </citation>
    <scope>NUCLEOTIDE SEQUENCE [LARGE SCALE GENOMIC DNA]</scope>
    <source>
        <strain evidence="9">CG10_big_fil_rev_8_21_14_0_10_51_16</strain>
    </source>
</reference>
<dbReference type="InterPro" id="IPR004610">
    <property type="entry name" value="RecJ"/>
</dbReference>
<dbReference type="GO" id="GO:0003676">
    <property type="term" value="F:nucleic acid binding"/>
    <property type="evidence" value="ECO:0007669"/>
    <property type="project" value="InterPro"/>
</dbReference>
<proteinExistence type="inferred from homology"/>
<accession>A0A2H0RFC7</accession>
<sequence length="587" mass="65551">MSSNQHTQWAVRDPVPPEAEEALSFYPELQRHLLWHRGVTTHDAADRFLHPSYERDLHDPFLILNMEKAVKRILKAIKKREKIVIYGDYDCDGIPGSVALFGFFRKINYEHCNVYIPHRYKEGYGLNSLAIKQFSDDGVDLVITVDNGITDAEQVLLANELGLDIVITDHHLLPRKSNGAGEIEEFVPEAHAVINSKQKEDSYPFDLLCGAGVAFKLVQALIKKGSFDINKGWEKWLLDVVGISTIADMVPLHGENRVLAYYGLKVLQKTERPGLSHLLRRMNVKREHLNEDDVGFSIAPVINAASRLGTPMDGFHMLAAEDLGEGTAIAEMLYKLNKERKLAVVSMLADAEEMVAFSCVIFERDDTNSSPVIVVGRPEWKPGLLGLVANTLMEKYRRPVFAWGKEGSKEIKGSCRSDGSVSVVDLMATAGDVFTEKGGHERAGGFSCTDEQVASLESALNEAHKTLMSTHLDIVSPSKFVDARLELDQVTWETYGQIEALAPFGVGNEKPLFLFEKITVASSKLFGKEKNHLQLGFKRNDGTPISAIKFFCTQEIPLGQKVNLLAHLEKSVFGWKPELRLRIVEVR</sequence>
<protein>
    <recommendedName>
        <fullName evidence="2">Single-stranded-DNA-specific exonuclease RecJ</fullName>
    </recommendedName>
</protein>
<organism evidence="9 10">
    <name type="scientific">Candidatus Vogelbacteria bacterium CG10_big_fil_rev_8_21_14_0_10_51_16</name>
    <dbReference type="NCBI Taxonomy" id="1975045"/>
    <lineage>
        <taxon>Bacteria</taxon>
        <taxon>Candidatus Vogeliibacteriota</taxon>
    </lineage>
</organism>
<evidence type="ECO:0000313" key="10">
    <source>
        <dbReference type="Proteomes" id="UP000228767"/>
    </source>
</evidence>
<keyword evidence="3" id="KW-0540">Nuclease</keyword>
<evidence type="ECO:0000259" key="8">
    <source>
        <dbReference type="Pfam" id="PF17768"/>
    </source>
</evidence>
<evidence type="ECO:0000256" key="2">
    <source>
        <dbReference type="ARBA" id="ARBA00019841"/>
    </source>
</evidence>
<dbReference type="InterPro" id="IPR001667">
    <property type="entry name" value="DDH_dom"/>
</dbReference>
<comment type="caution">
    <text evidence="9">The sequence shown here is derived from an EMBL/GenBank/DDBJ whole genome shotgun (WGS) entry which is preliminary data.</text>
</comment>
<dbReference type="SUPFAM" id="SSF64182">
    <property type="entry name" value="DHH phosphoesterases"/>
    <property type="match status" value="1"/>
</dbReference>
<dbReference type="InterPro" id="IPR051673">
    <property type="entry name" value="SSDNA_exonuclease_RecJ"/>
</dbReference>
<evidence type="ECO:0000259" key="6">
    <source>
        <dbReference type="Pfam" id="PF01368"/>
    </source>
</evidence>
<comment type="similarity">
    <text evidence="1">Belongs to the RecJ family.</text>
</comment>
<feature type="domain" description="DHHA1" evidence="7">
    <location>
        <begin position="372"/>
        <end position="463"/>
    </location>
</feature>
<evidence type="ECO:0000256" key="3">
    <source>
        <dbReference type="ARBA" id="ARBA00022722"/>
    </source>
</evidence>
<dbReference type="GO" id="GO:0006310">
    <property type="term" value="P:DNA recombination"/>
    <property type="evidence" value="ECO:0007669"/>
    <property type="project" value="InterPro"/>
</dbReference>
<evidence type="ECO:0000256" key="1">
    <source>
        <dbReference type="ARBA" id="ARBA00005915"/>
    </source>
</evidence>
<dbReference type="InterPro" id="IPR003156">
    <property type="entry name" value="DHHA1_dom"/>
</dbReference>
<feature type="domain" description="DDH" evidence="6">
    <location>
        <begin position="82"/>
        <end position="225"/>
    </location>
</feature>
<dbReference type="EMBL" id="PCYI01000006">
    <property type="protein sequence ID" value="PIR45130.1"/>
    <property type="molecule type" value="Genomic_DNA"/>
</dbReference>
<keyword evidence="5 9" id="KW-0269">Exonuclease</keyword>
<dbReference type="Proteomes" id="UP000228767">
    <property type="component" value="Unassembled WGS sequence"/>
</dbReference>
<dbReference type="Gene3D" id="3.10.310.30">
    <property type="match status" value="1"/>
</dbReference>
<evidence type="ECO:0000259" key="7">
    <source>
        <dbReference type="Pfam" id="PF02272"/>
    </source>
</evidence>
<gene>
    <name evidence="9" type="primary">recJ</name>
    <name evidence="9" type="ORF">COV10_01240</name>
</gene>
<dbReference type="GO" id="GO:0008409">
    <property type="term" value="F:5'-3' exonuclease activity"/>
    <property type="evidence" value="ECO:0007669"/>
    <property type="project" value="InterPro"/>
</dbReference>
<name>A0A2H0RFC7_9BACT</name>
<dbReference type="Gene3D" id="3.90.1640.30">
    <property type="match status" value="1"/>
</dbReference>
<evidence type="ECO:0000313" key="9">
    <source>
        <dbReference type="EMBL" id="PIR45130.1"/>
    </source>
</evidence>
<feature type="domain" description="RecJ OB" evidence="8">
    <location>
        <begin position="481"/>
        <end position="583"/>
    </location>
</feature>
<dbReference type="GO" id="GO:0006281">
    <property type="term" value="P:DNA repair"/>
    <property type="evidence" value="ECO:0007669"/>
    <property type="project" value="InterPro"/>
</dbReference>
<keyword evidence="4" id="KW-0378">Hydrolase</keyword>